<name>A0AA39FW40_9HYME</name>
<comment type="caution">
    <text evidence="1">The sequence shown here is derived from an EMBL/GenBank/DDBJ whole genome shotgun (WGS) entry which is preliminary data.</text>
</comment>
<proteinExistence type="predicted"/>
<dbReference type="AlphaFoldDB" id="A0AA39FW40"/>
<accession>A0AA39FW40</accession>
<reference evidence="1" key="2">
    <citation type="submission" date="2023-03" db="EMBL/GenBank/DDBJ databases">
        <authorList>
            <person name="Inwood S.N."/>
            <person name="Skelly J.G."/>
            <person name="Guhlin J."/>
            <person name="Harrop T.W.R."/>
            <person name="Goldson S.G."/>
            <person name="Dearden P.K."/>
        </authorList>
    </citation>
    <scope>NUCLEOTIDE SEQUENCE</scope>
    <source>
        <strain evidence="1">Irish</strain>
        <tissue evidence="1">Whole body</tissue>
    </source>
</reference>
<dbReference type="EMBL" id="JAQQBS010000001">
    <property type="protein sequence ID" value="KAK0176611.1"/>
    <property type="molecule type" value="Genomic_DNA"/>
</dbReference>
<evidence type="ECO:0000313" key="2">
    <source>
        <dbReference type="Proteomes" id="UP001168990"/>
    </source>
</evidence>
<protein>
    <submittedName>
        <fullName evidence="1">Uncharacterized protein</fullName>
    </submittedName>
</protein>
<reference evidence="1" key="1">
    <citation type="journal article" date="2023" name="bioRxiv">
        <title>Scaffold-level genome assemblies of two parasitoid biocontrol wasps reveal the parthenogenesis mechanism and an associated novel virus.</title>
        <authorList>
            <person name="Inwood S."/>
            <person name="Skelly J."/>
            <person name="Guhlin J."/>
            <person name="Harrop T."/>
            <person name="Goldson S."/>
            <person name="Dearden P."/>
        </authorList>
    </citation>
    <scope>NUCLEOTIDE SEQUENCE</scope>
    <source>
        <strain evidence="1">Irish</strain>
        <tissue evidence="1">Whole body</tissue>
    </source>
</reference>
<gene>
    <name evidence="1" type="ORF">PV328_000729</name>
</gene>
<organism evidence="1 2">
    <name type="scientific">Microctonus aethiopoides</name>
    <dbReference type="NCBI Taxonomy" id="144406"/>
    <lineage>
        <taxon>Eukaryota</taxon>
        <taxon>Metazoa</taxon>
        <taxon>Ecdysozoa</taxon>
        <taxon>Arthropoda</taxon>
        <taxon>Hexapoda</taxon>
        <taxon>Insecta</taxon>
        <taxon>Pterygota</taxon>
        <taxon>Neoptera</taxon>
        <taxon>Endopterygota</taxon>
        <taxon>Hymenoptera</taxon>
        <taxon>Apocrita</taxon>
        <taxon>Ichneumonoidea</taxon>
        <taxon>Braconidae</taxon>
        <taxon>Euphorinae</taxon>
        <taxon>Microctonus</taxon>
    </lineage>
</organism>
<dbReference type="Proteomes" id="UP001168990">
    <property type="component" value="Unassembled WGS sequence"/>
</dbReference>
<evidence type="ECO:0000313" key="1">
    <source>
        <dbReference type="EMBL" id="KAK0176611.1"/>
    </source>
</evidence>
<keyword evidence="2" id="KW-1185">Reference proteome</keyword>
<sequence length="124" mass="13952">MPFRDFEIPTEVWCCQHVAQDAKSLKGESTKFLTSYLLSVANLCPRLIVPSLSRDISPINFTPVDSDKLQRQQFTSNRSNMDTFMNLVSAISSEPNPISADFVDILPVEISQMIPFGHPFIVEC</sequence>